<evidence type="ECO:0000256" key="1">
    <source>
        <dbReference type="ARBA" id="ARBA00004370"/>
    </source>
</evidence>
<feature type="compositionally biased region" description="Low complexity" evidence="3">
    <location>
        <begin position="67"/>
        <end position="124"/>
    </location>
</feature>
<dbReference type="PANTHER" id="PTHR22746:SF10">
    <property type="entry name" value="GUANINE NUCLEOTIDE EXCHANGE FACTOR SUBUNIT RIC1"/>
    <property type="match status" value="1"/>
</dbReference>
<sequence length="1330" mass="142385">MYVPVGRESVSRVGPCVCMGASGDGSFVVMAQPHALALFAVHPFEQISNTLHLEVNPNRPHDASGRSSPAFTTTGSAGSGGTSSAAATTTTTANTTNAGTASLTSTAASSTASPSFASVTSTTSPLRSHQPPQYQHNAQGSPPAIGAAHTPAFFPSSSPSSSRTNLRHDTTATTATGDNSGAAFDRAPTSPSPSSSSFSSAAPYPSRSGHSNACAPAYRRPQQQQQFQQPLPTSVGMPQHIVPLPRSADHFCVTTSKGYILFFVASDVVYAPGSGLEQSSAQATAAKPASATAAMAAATATTTAGHAATSSSPSSASTTTTTPGSIVSGLLRRGSAMSVRPPPSHLAGCPAPLRITKRVEFDPHAPPPRPLIAHTLTACCVLGKDVLCASKIGIIDFVPWASTSFDPARTIDLRAVCGGGGGGTGDTRGAADSMYAVSMMADSALNRVIVHMNSGAVVVLTFTATGEVKGTQLWSPAVPAVHVSINLPFHLVAVADATAKVSVFRLETDRRSAPHSLLYTLASPHASKVPPPDGKHRLLACHWSPDGYGLAQLFRSNTMSLHSVFGSHLADTATVGQPISPHACVWATPGYHVMYVSASEQPGQHHLCRVNLLRSARMTTPSLCHEESLVLVGAESMYINPDSGADADSRHNVDRLCDTQWQHVQIPQAYRESNGPIFTAAVDRTGQFIAVAAQRGLMHYNTLTGKWKMFGNVAHERDLICTAGLAWWRSTHIVVASYSEEHKTSQLQLYSRSENLDADRVVVNHKVSRDLVLINVLGDLIVAISSRRRVIIFRVSLESVTASHSGIAARPASTLEIVLSQDLSAHIPFLSSLTDVSLTYVAVDDLTPAESTVIEAKSMILNVAGHLHLFPIERVHDQSTGTSSSGLGDGILLATDVEAAWVPPIASTRSSSLLLDALWFSCGRMGLKVWFPLERTDLGASRRIMLTFPLDTCPLTLLFREAVVIGASVDAYQVRTPAGRLVTCNAVHRKTQLNMHPILRQLLRRGLSRPAKMIADTLTDLPYFPHLLELMLHHVLEDEAADPNRQEALLPTVIEFIQQYDQWLDIVVHCARKTEMAKWDYLFECVGSPKASFEACVRTRRLETGASYLMVVQALQDAATTRQQTLDLLRLCLSEGRWALATDLIRFYQATAESSSDAGEAQVFKPRAAMLYLLDLCQPLATPDWALVFALVLRNENTLQQVLDDIRPSSRAAKLVVRIQTHISTDPHLSEDARGAYLALLRTAADNLPSSDVTAIMTQDDIERELNYTRDDVEEEREAETEAHHRTHKTRGSGGGGVNGVDGRTNVQRLGEQDAAATAEDSGQSECVIA</sequence>
<dbReference type="RefSeq" id="XP_004991698.1">
    <property type="nucleotide sequence ID" value="XM_004991641.1"/>
</dbReference>
<feature type="region of interest" description="Disordered" evidence="3">
    <location>
        <begin position="305"/>
        <end position="326"/>
    </location>
</feature>
<dbReference type="FunCoup" id="F2UGM7">
    <property type="interactions" value="1277"/>
</dbReference>
<dbReference type="SUPFAM" id="SSF69322">
    <property type="entry name" value="Tricorn protease domain 2"/>
    <property type="match status" value="1"/>
</dbReference>
<feature type="region of interest" description="Disordered" evidence="3">
    <location>
        <begin position="55"/>
        <end position="214"/>
    </location>
</feature>
<dbReference type="GO" id="GO:0034066">
    <property type="term" value="C:Ric1-Rgp1 guanyl-nucleotide exchange factor complex"/>
    <property type="evidence" value="ECO:0007669"/>
    <property type="project" value="InterPro"/>
</dbReference>
<dbReference type="STRING" id="946362.F2UGM7"/>
<dbReference type="GO" id="GO:0042147">
    <property type="term" value="P:retrograde transport, endosome to Golgi"/>
    <property type="evidence" value="ECO:0007669"/>
    <property type="project" value="TreeGrafter"/>
</dbReference>
<feature type="region of interest" description="Disordered" evidence="3">
    <location>
        <begin position="1269"/>
        <end position="1304"/>
    </location>
</feature>
<name>F2UGM7_SALR5</name>
<dbReference type="KEGG" id="sre:PTSG_07896"/>
<gene>
    <name evidence="5" type="ORF">PTSG_07896</name>
</gene>
<evidence type="ECO:0000256" key="3">
    <source>
        <dbReference type="SAM" id="MobiDB-lite"/>
    </source>
</evidence>
<dbReference type="Proteomes" id="UP000007799">
    <property type="component" value="Unassembled WGS sequence"/>
</dbReference>
<dbReference type="GO" id="GO:0005829">
    <property type="term" value="C:cytosol"/>
    <property type="evidence" value="ECO:0007669"/>
    <property type="project" value="TreeGrafter"/>
</dbReference>
<dbReference type="Pfam" id="PF25440">
    <property type="entry name" value="Beta-prop_RIC1_2nd"/>
    <property type="match status" value="1"/>
</dbReference>
<dbReference type="GeneID" id="16072259"/>
<evidence type="ECO:0000313" key="6">
    <source>
        <dbReference type="Proteomes" id="UP000007799"/>
    </source>
</evidence>
<dbReference type="InParanoid" id="F2UGM7"/>
<dbReference type="InterPro" id="IPR009771">
    <property type="entry name" value="RIC1_C"/>
</dbReference>
<dbReference type="PANTHER" id="PTHR22746">
    <property type="entry name" value="RAB6A-GEF COMPLEX PARTNER PROTEIN 1"/>
    <property type="match status" value="1"/>
</dbReference>
<evidence type="ECO:0000313" key="5">
    <source>
        <dbReference type="EMBL" id="EGD75777.1"/>
    </source>
</evidence>
<feature type="compositionally biased region" description="Low complexity" evidence="3">
    <location>
        <begin position="305"/>
        <end position="323"/>
    </location>
</feature>
<feature type="compositionally biased region" description="Polar residues" evidence="3">
    <location>
        <begin position="125"/>
        <end position="140"/>
    </location>
</feature>
<reference evidence="5" key="1">
    <citation type="submission" date="2009-08" db="EMBL/GenBank/DDBJ databases">
        <title>Annotation of Salpingoeca rosetta.</title>
        <authorList>
            <consortium name="The Broad Institute Genome Sequencing Platform"/>
            <person name="Russ C."/>
            <person name="Cuomo C."/>
            <person name="Burger G."/>
            <person name="Gray M.W."/>
            <person name="Holland P.W.H."/>
            <person name="King N."/>
            <person name="Lang F.B.F."/>
            <person name="Roger A.J."/>
            <person name="Ruiz-Trillo I."/>
            <person name="Young S.K."/>
            <person name="Zeng Q."/>
            <person name="Gargeya S."/>
            <person name="Alvarado L."/>
            <person name="Berlin A."/>
            <person name="Chapman S.B."/>
            <person name="Chen Z."/>
            <person name="Freedman E."/>
            <person name="Gellesch M."/>
            <person name="Goldberg J."/>
            <person name="Griggs A."/>
            <person name="Gujja S."/>
            <person name="Heilman E."/>
            <person name="Heiman D."/>
            <person name="Howarth C."/>
            <person name="Mehta T."/>
            <person name="Neiman D."/>
            <person name="Pearson M."/>
            <person name="Roberts A."/>
            <person name="Saif S."/>
            <person name="Shea T."/>
            <person name="Shenoy N."/>
            <person name="Sisk P."/>
            <person name="Stolte C."/>
            <person name="Sykes S."/>
            <person name="White J."/>
            <person name="Yandava C."/>
            <person name="Haas B."/>
            <person name="Nusbaum C."/>
            <person name="Birren B."/>
        </authorList>
    </citation>
    <scope>NUCLEOTIDE SEQUENCE [LARGE SCALE GENOMIC DNA]</scope>
    <source>
        <strain evidence="5">ATCC 50818</strain>
    </source>
</reference>
<protein>
    <recommendedName>
        <fullName evidence="4">RIC1 C-terminal alpha solenoid region domain-containing protein</fullName>
    </recommendedName>
</protein>
<dbReference type="GO" id="GO:0000139">
    <property type="term" value="C:Golgi membrane"/>
    <property type="evidence" value="ECO:0007669"/>
    <property type="project" value="TreeGrafter"/>
</dbReference>
<keyword evidence="6" id="KW-1185">Reference proteome</keyword>
<keyword evidence="2" id="KW-0472">Membrane</keyword>
<evidence type="ECO:0000256" key="2">
    <source>
        <dbReference type="ARBA" id="ARBA00023136"/>
    </source>
</evidence>
<organism evidence="6">
    <name type="scientific">Salpingoeca rosetta (strain ATCC 50818 / BSB-021)</name>
    <dbReference type="NCBI Taxonomy" id="946362"/>
    <lineage>
        <taxon>Eukaryota</taxon>
        <taxon>Choanoflagellata</taxon>
        <taxon>Craspedida</taxon>
        <taxon>Salpingoecidae</taxon>
        <taxon>Salpingoeca</taxon>
    </lineage>
</organism>
<dbReference type="Pfam" id="PF07064">
    <property type="entry name" value="RIC1"/>
    <property type="match status" value="1"/>
</dbReference>
<dbReference type="InterPro" id="IPR040096">
    <property type="entry name" value="Ric1"/>
</dbReference>
<evidence type="ECO:0000259" key="4">
    <source>
        <dbReference type="Pfam" id="PF07064"/>
    </source>
</evidence>
<proteinExistence type="predicted"/>
<feature type="domain" description="RIC1 C-terminal alpha solenoid region" evidence="4">
    <location>
        <begin position="996"/>
        <end position="1157"/>
    </location>
</feature>
<dbReference type="GO" id="GO:0006886">
    <property type="term" value="P:intracellular protein transport"/>
    <property type="evidence" value="ECO:0007669"/>
    <property type="project" value="InterPro"/>
</dbReference>
<comment type="subcellular location">
    <subcellularLocation>
        <location evidence="1">Membrane</location>
    </subcellularLocation>
</comment>
<dbReference type="OrthoDB" id="67540at2759"/>
<accession>F2UGM7</accession>
<dbReference type="EMBL" id="GL832973">
    <property type="protein sequence ID" value="EGD75777.1"/>
    <property type="molecule type" value="Genomic_DNA"/>
</dbReference>
<feature type="compositionally biased region" description="Low complexity" evidence="3">
    <location>
        <begin position="187"/>
        <end position="208"/>
    </location>
</feature>
<dbReference type="eggNOG" id="KOG2006">
    <property type="taxonomic scope" value="Eukaryota"/>
</dbReference>